<dbReference type="Gene3D" id="1.20.1250.20">
    <property type="entry name" value="MFS general substrate transporter like domains"/>
    <property type="match status" value="2"/>
</dbReference>
<keyword evidence="3" id="KW-1003">Cell membrane</keyword>
<feature type="transmembrane region" description="Helical" evidence="7">
    <location>
        <begin position="246"/>
        <end position="265"/>
    </location>
</feature>
<evidence type="ECO:0000256" key="6">
    <source>
        <dbReference type="ARBA" id="ARBA00023136"/>
    </source>
</evidence>
<organism evidence="9">
    <name type="scientific">freshwater metagenome</name>
    <dbReference type="NCBI Taxonomy" id="449393"/>
    <lineage>
        <taxon>unclassified sequences</taxon>
        <taxon>metagenomes</taxon>
        <taxon>ecological metagenomes</taxon>
    </lineage>
</organism>
<evidence type="ECO:0000256" key="4">
    <source>
        <dbReference type="ARBA" id="ARBA00022692"/>
    </source>
</evidence>
<dbReference type="GO" id="GO:0022857">
    <property type="term" value="F:transmembrane transporter activity"/>
    <property type="evidence" value="ECO:0007669"/>
    <property type="project" value="InterPro"/>
</dbReference>
<name>A0A6J6N591_9ZZZZ</name>
<feature type="transmembrane region" description="Helical" evidence="7">
    <location>
        <begin position="41"/>
        <end position="62"/>
    </location>
</feature>
<dbReference type="PANTHER" id="PTHR43266:SF10">
    <property type="entry name" value="BACILYSIN EXPORTER BACE-RELATED"/>
    <property type="match status" value="1"/>
</dbReference>
<feature type="transmembrane region" description="Helical" evidence="7">
    <location>
        <begin position="74"/>
        <end position="91"/>
    </location>
</feature>
<feature type="transmembrane region" description="Helical" evidence="7">
    <location>
        <begin position="338"/>
        <end position="362"/>
    </location>
</feature>
<feature type="transmembrane region" description="Helical" evidence="7">
    <location>
        <begin position="12"/>
        <end position="35"/>
    </location>
</feature>
<keyword evidence="2" id="KW-0813">Transport</keyword>
<keyword evidence="6 7" id="KW-0472">Membrane</keyword>
<evidence type="ECO:0000256" key="1">
    <source>
        <dbReference type="ARBA" id="ARBA00004651"/>
    </source>
</evidence>
<accession>A0A6J6N591</accession>
<dbReference type="EMBL" id="CAEZXL010000017">
    <property type="protein sequence ID" value="CAB4680035.1"/>
    <property type="molecule type" value="Genomic_DNA"/>
</dbReference>
<gene>
    <name evidence="9" type="ORF">UFOPK2373_00184</name>
</gene>
<evidence type="ECO:0000256" key="5">
    <source>
        <dbReference type="ARBA" id="ARBA00022989"/>
    </source>
</evidence>
<feature type="transmembrane region" description="Helical" evidence="7">
    <location>
        <begin position="368"/>
        <end position="388"/>
    </location>
</feature>
<dbReference type="CDD" id="cd06173">
    <property type="entry name" value="MFS_MefA_like"/>
    <property type="match status" value="1"/>
</dbReference>
<feature type="transmembrane region" description="Helical" evidence="7">
    <location>
        <begin position="139"/>
        <end position="157"/>
    </location>
</feature>
<sequence>MLETAKTQWSKIQAMALARAFSLLGSELTIFTLVFREKDQGPAAVAALFIVGTLPMILFAPWAGTVADRFSTRTVIPIASVIGGATIFAQSQQLPNYLILTLLFIANTCASVVGPTWGKLTPTLAKKEDIGRAMGTIQSYFSIAGLFGPALAGFLVAKTGFVVTFMIDGFLTTFIALVPFLINVNHKPQPLEPGEKTSVAAGFKFMMNNPLLRSLVILVFGMVLCMSVVNVGDVFLLTDIMGADSFIYGLVGTGFALGTLLFSAVAGSRKVSPKTELIILGFGMAILSLSGFGVGIAPNYWFIMVVWFIAGMGNATINSYGVGMMIKITPHEVQGRVFAAFGAIISVASIGSMSVAGYLIGAFGVREVFVIAGSLAFITFLLLFPTVYKEQLKLIKAE</sequence>
<feature type="transmembrane region" description="Helical" evidence="7">
    <location>
        <begin position="97"/>
        <end position="118"/>
    </location>
</feature>
<dbReference type="InterPro" id="IPR036259">
    <property type="entry name" value="MFS_trans_sf"/>
</dbReference>
<evidence type="ECO:0000313" key="9">
    <source>
        <dbReference type="EMBL" id="CAB4680035.1"/>
    </source>
</evidence>
<dbReference type="Pfam" id="PF07690">
    <property type="entry name" value="MFS_1"/>
    <property type="match status" value="2"/>
</dbReference>
<dbReference type="PROSITE" id="PS50850">
    <property type="entry name" value="MFS"/>
    <property type="match status" value="1"/>
</dbReference>
<dbReference type="InterPro" id="IPR020846">
    <property type="entry name" value="MFS_dom"/>
</dbReference>
<evidence type="ECO:0000256" key="3">
    <source>
        <dbReference type="ARBA" id="ARBA00022475"/>
    </source>
</evidence>
<comment type="subcellular location">
    <subcellularLocation>
        <location evidence="1">Cell membrane</location>
        <topology evidence="1">Multi-pass membrane protein</topology>
    </subcellularLocation>
</comment>
<feature type="transmembrane region" description="Helical" evidence="7">
    <location>
        <begin position="211"/>
        <end position="231"/>
    </location>
</feature>
<feature type="transmembrane region" description="Helical" evidence="7">
    <location>
        <begin position="277"/>
        <end position="296"/>
    </location>
</feature>
<feature type="transmembrane region" description="Helical" evidence="7">
    <location>
        <begin position="302"/>
        <end position="326"/>
    </location>
</feature>
<dbReference type="AlphaFoldDB" id="A0A6J6N591"/>
<dbReference type="InterPro" id="IPR011701">
    <property type="entry name" value="MFS"/>
</dbReference>
<evidence type="ECO:0000256" key="2">
    <source>
        <dbReference type="ARBA" id="ARBA00022448"/>
    </source>
</evidence>
<protein>
    <submittedName>
        <fullName evidence="9">Unannotated protein</fullName>
    </submittedName>
</protein>
<dbReference type="SUPFAM" id="SSF103473">
    <property type="entry name" value="MFS general substrate transporter"/>
    <property type="match status" value="1"/>
</dbReference>
<evidence type="ECO:0000259" key="8">
    <source>
        <dbReference type="PROSITE" id="PS50850"/>
    </source>
</evidence>
<dbReference type="GO" id="GO:0005886">
    <property type="term" value="C:plasma membrane"/>
    <property type="evidence" value="ECO:0007669"/>
    <property type="project" value="UniProtKB-SubCell"/>
</dbReference>
<proteinExistence type="predicted"/>
<reference evidence="9" key="1">
    <citation type="submission" date="2020-05" db="EMBL/GenBank/DDBJ databases">
        <authorList>
            <person name="Chiriac C."/>
            <person name="Salcher M."/>
            <person name="Ghai R."/>
            <person name="Kavagutti S V."/>
        </authorList>
    </citation>
    <scope>NUCLEOTIDE SEQUENCE</scope>
</reference>
<feature type="transmembrane region" description="Helical" evidence="7">
    <location>
        <begin position="163"/>
        <end position="182"/>
    </location>
</feature>
<feature type="domain" description="Major facilitator superfamily (MFS) profile" evidence="8">
    <location>
        <begin position="211"/>
        <end position="398"/>
    </location>
</feature>
<keyword evidence="4 7" id="KW-0812">Transmembrane</keyword>
<dbReference type="PANTHER" id="PTHR43266">
    <property type="entry name" value="MACROLIDE-EFFLUX PROTEIN"/>
    <property type="match status" value="1"/>
</dbReference>
<evidence type="ECO:0000256" key="7">
    <source>
        <dbReference type="SAM" id="Phobius"/>
    </source>
</evidence>
<keyword evidence="5 7" id="KW-1133">Transmembrane helix</keyword>